<evidence type="ECO:0000259" key="1">
    <source>
        <dbReference type="Pfam" id="PF13395"/>
    </source>
</evidence>
<keyword evidence="3" id="KW-1185">Reference proteome</keyword>
<dbReference type="RefSeq" id="WP_317136390.1">
    <property type="nucleotide sequence ID" value="NZ_CP043875.1"/>
</dbReference>
<protein>
    <recommendedName>
        <fullName evidence="1">HNH nuclease domain-containing protein</fullName>
    </recommendedName>
</protein>
<dbReference type="Proteomes" id="UP001301797">
    <property type="component" value="Chromosome"/>
</dbReference>
<dbReference type="AlphaFoldDB" id="A0AA97FCH0"/>
<dbReference type="Pfam" id="PF13395">
    <property type="entry name" value="HNH_4"/>
    <property type="match status" value="1"/>
</dbReference>
<dbReference type="InterPro" id="IPR003615">
    <property type="entry name" value="HNH_nuc"/>
</dbReference>
<feature type="domain" description="HNH nuclease" evidence="1">
    <location>
        <begin position="261"/>
        <end position="309"/>
    </location>
</feature>
<organism evidence="2 3">
    <name type="scientific">Methanochimaera problematica</name>
    <dbReference type="NCBI Taxonomy" id="2609417"/>
    <lineage>
        <taxon>Archaea</taxon>
        <taxon>Methanobacteriati</taxon>
        <taxon>Methanobacteriota</taxon>
        <taxon>Stenosarchaea group</taxon>
        <taxon>Methanomicrobia</taxon>
        <taxon>Methanomicrobiales</taxon>
        <taxon>Methanomicrobiaceae</taxon>
        <taxon>Methanochimaera</taxon>
    </lineage>
</organism>
<evidence type="ECO:0000313" key="3">
    <source>
        <dbReference type="Proteomes" id="UP001301797"/>
    </source>
</evidence>
<proteinExistence type="predicted"/>
<sequence length="379" mass="43604">MDFSELKKINSIIEHDKADTTYKYALIRSVIEVCQKHQVLGETKDNKVTFPLGILIEKWILYYYPLTESEIYIPQKKGEPDGKHSIVFRPLFEKLTGYYKDKGGFSVFYQDYTCGNLPLEIQPVFYKLSKEIRNTIINQPMQYLGRSYNGEFYSIFTPKRPVPKIIFQEINDRSLFVRSGGYFSMSADLATIFEYFGSFISGEEGLLKKWAEFTTNLDKTGQISDSVVLEILNRSPETQRSVYDVRKCYESQYLAGNFLECVWSGKRISNPEMMAIDHMLPFSVWKNNDLWNLLPSLASVNSKKSDSIPAPALVEKRSDSITGYWDILHERFPARFEKEIGVSLLKKPGPGWQDDAIVVLAGTCEYLINVRGFSEWSSV</sequence>
<evidence type="ECO:0000313" key="2">
    <source>
        <dbReference type="EMBL" id="WOF16945.1"/>
    </source>
</evidence>
<dbReference type="Gene3D" id="1.10.30.50">
    <property type="match status" value="1"/>
</dbReference>
<dbReference type="GeneID" id="85230448"/>
<gene>
    <name evidence="2" type="ORF">F1737_09730</name>
</gene>
<dbReference type="EMBL" id="CP043875">
    <property type="protein sequence ID" value="WOF16945.1"/>
    <property type="molecule type" value="Genomic_DNA"/>
</dbReference>
<reference evidence="2 3" key="1">
    <citation type="submission" date="2019-09" db="EMBL/GenBank/DDBJ databases">
        <title>The complete genome of Methanoplanus sp. FWC-SCC4.</title>
        <authorList>
            <person name="Chen S.-C."/>
            <person name="Zhou Y.-Z."/>
            <person name="Lai M.-C."/>
        </authorList>
    </citation>
    <scope>NUCLEOTIDE SEQUENCE [LARGE SCALE GENOMIC DNA]</scope>
    <source>
        <strain evidence="2 3">FWC-SCC4</strain>
    </source>
</reference>
<dbReference type="KEGG" id="mefw:F1737_09730"/>
<name>A0AA97FCH0_9EURY</name>
<accession>A0AA97FCH0</accession>